<name>A0A2U3D675_SULT2</name>
<accession>A0A2U3D675</accession>
<keyword evidence="3" id="KW-1185">Reference proteome</keyword>
<reference evidence="2 3" key="1">
    <citation type="submission" date="2016-11" db="EMBL/GenBank/DDBJ databases">
        <title>Comparative genomics of Acidibacillus ferroxidans species.</title>
        <authorList>
            <person name="Oliveira G."/>
            <person name="Nunes G."/>
            <person name="Oliveira R."/>
            <person name="Araujo F."/>
            <person name="Salim A."/>
            <person name="Scholte L."/>
            <person name="Morais D."/>
            <person name="Nancucheo I."/>
            <person name="Johnson D.B."/>
            <person name="Grail B."/>
            <person name="Bittencourt J."/>
            <person name="Valadares R."/>
        </authorList>
    </citation>
    <scope>NUCLEOTIDE SEQUENCE [LARGE SCALE GENOMIC DNA]</scope>
    <source>
        <strain evidence="2 3">Y002</strain>
    </source>
</reference>
<evidence type="ECO:0000313" key="2">
    <source>
        <dbReference type="EMBL" id="PWI56770.1"/>
    </source>
</evidence>
<organism evidence="2 3">
    <name type="scientific">Sulfoacidibacillus thermotolerans</name>
    <name type="common">Acidibacillus sulfuroxidans</name>
    <dbReference type="NCBI Taxonomy" id="1765684"/>
    <lineage>
        <taxon>Bacteria</taxon>
        <taxon>Bacillati</taxon>
        <taxon>Bacillota</taxon>
        <taxon>Bacilli</taxon>
        <taxon>Bacillales</taxon>
        <taxon>Alicyclobacillaceae</taxon>
        <taxon>Sulfoacidibacillus</taxon>
    </lineage>
</organism>
<gene>
    <name evidence="2" type="ORF">BM613_12150</name>
</gene>
<keyword evidence="1" id="KW-0812">Transmembrane</keyword>
<dbReference type="EMBL" id="MPDK01000027">
    <property type="protein sequence ID" value="PWI56770.1"/>
    <property type="molecule type" value="Genomic_DNA"/>
</dbReference>
<evidence type="ECO:0000313" key="3">
    <source>
        <dbReference type="Proteomes" id="UP000245380"/>
    </source>
</evidence>
<keyword evidence="1" id="KW-1133">Transmembrane helix</keyword>
<dbReference type="Proteomes" id="UP000245380">
    <property type="component" value="Unassembled WGS sequence"/>
</dbReference>
<sequence length="80" mass="9102">MECVLLSMFLVADAYMGKQLHPFSILIAIVLGIEFVFGMIVNLFVSIPSVLLHPQGFEQFLLNLSKTRLYYSYGQISNDR</sequence>
<comment type="caution">
    <text evidence="2">The sequence shown here is derived from an EMBL/GenBank/DDBJ whole genome shotgun (WGS) entry which is preliminary data.</text>
</comment>
<protein>
    <submittedName>
        <fullName evidence="2">Uncharacterized protein</fullName>
    </submittedName>
</protein>
<dbReference type="AlphaFoldDB" id="A0A2U3D675"/>
<keyword evidence="1" id="KW-0472">Membrane</keyword>
<feature type="transmembrane region" description="Helical" evidence="1">
    <location>
        <begin position="24"/>
        <end position="45"/>
    </location>
</feature>
<proteinExistence type="predicted"/>
<evidence type="ECO:0000256" key="1">
    <source>
        <dbReference type="SAM" id="Phobius"/>
    </source>
</evidence>